<comment type="caution">
    <text evidence="1">The sequence shown here is derived from an EMBL/GenBank/DDBJ whole genome shotgun (WGS) entry which is preliminary data.</text>
</comment>
<proteinExistence type="predicted"/>
<dbReference type="Gene3D" id="1.10.1780.10">
    <property type="entry name" value="Clp, N-terminal domain"/>
    <property type="match status" value="1"/>
</dbReference>
<dbReference type="InterPro" id="IPR036628">
    <property type="entry name" value="Clp_N_dom_sf"/>
</dbReference>
<keyword evidence="1" id="KW-0645">Protease</keyword>
<evidence type="ECO:0000313" key="1">
    <source>
        <dbReference type="EMBL" id="MFK4266156.1"/>
    </source>
</evidence>
<accession>A0ABW8LPE2</accession>
<dbReference type="RefSeq" id="WP_358641935.1">
    <property type="nucleotide sequence ID" value="NZ_JBFAEV010000021.1"/>
</dbReference>
<dbReference type="GO" id="GO:0008233">
    <property type="term" value="F:peptidase activity"/>
    <property type="evidence" value="ECO:0007669"/>
    <property type="project" value="UniProtKB-KW"/>
</dbReference>
<dbReference type="SUPFAM" id="SSF81923">
    <property type="entry name" value="Double Clp-N motif"/>
    <property type="match status" value="1"/>
</dbReference>
<keyword evidence="2" id="KW-1185">Reference proteome</keyword>
<evidence type="ECO:0000313" key="2">
    <source>
        <dbReference type="Proteomes" id="UP001620295"/>
    </source>
</evidence>
<protein>
    <submittedName>
        <fullName evidence="1">Clp protease N-terminal domain-containing protein</fullName>
    </submittedName>
</protein>
<reference evidence="1 2" key="1">
    <citation type="submission" date="2024-11" db="EMBL/GenBank/DDBJ databases">
        <title>The Natural Products Discovery Center: Release of the First 8490 Sequenced Strains for Exploring Actinobacteria Biosynthetic Diversity.</title>
        <authorList>
            <person name="Kalkreuter E."/>
            <person name="Kautsar S.A."/>
            <person name="Yang D."/>
            <person name="Bader C.D."/>
            <person name="Teijaro C.N."/>
            <person name="Fluegel L."/>
            <person name="Davis C.M."/>
            <person name="Simpson J.R."/>
            <person name="Lauterbach L."/>
            <person name="Steele A.D."/>
            <person name="Gui C."/>
            <person name="Meng S."/>
            <person name="Li G."/>
            <person name="Viehrig K."/>
            <person name="Ye F."/>
            <person name="Su P."/>
            <person name="Kiefer A.F."/>
            <person name="Nichols A."/>
            <person name="Cepeda A.J."/>
            <person name="Yan W."/>
            <person name="Fan B."/>
            <person name="Jiang Y."/>
            <person name="Adhikari A."/>
            <person name="Zheng C.-J."/>
            <person name="Schuster L."/>
            <person name="Cowan T.M."/>
            <person name="Smanski M.J."/>
            <person name="Chevrette M.G."/>
            <person name="De Carvalho L.P.S."/>
            <person name="Shen B."/>
        </authorList>
    </citation>
    <scope>NUCLEOTIDE SEQUENCE [LARGE SCALE GENOMIC DNA]</scope>
    <source>
        <strain evidence="1 2">NPDC020863</strain>
    </source>
</reference>
<sequence>MRKSTSGAGDEGRLGEELDTVVAGARRRAYRDGDRQIDTAHLLHTLLESDPRARAAFAGGPPQVARLLGYLAQRAIGYGVQWSGSVEDSGARRRVRPRDLRGIQGVQGVQGVRGVQGVGMSGWSPAAVAAMGAATARARARGALRADGPDLLAALADDPECRAVEVLRRAGIDTELLVAALDGELRQQSTT</sequence>
<dbReference type="EMBL" id="JBJDQH010000004">
    <property type="protein sequence ID" value="MFK4266156.1"/>
    <property type="molecule type" value="Genomic_DNA"/>
</dbReference>
<dbReference type="Proteomes" id="UP001620295">
    <property type="component" value="Unassembled WGS sequence"/>
</dbReference>
<keyword evidence="1" id="KW-0378">Hydrolase</keyword>
<name>A0ABW8LPE2_9ACTN</name>
<dbReference type="GO" id="GO:0006508">
    <property type="term" value="P:proteolysis"/>
    <property type="evidence" value="ECO:0007669"/>
    <property type="project" value="UniProtKB-KW"/>
</dbReference>
<gene>
    <name evidence="1" type="ORF">ACI2L5_14580</name>
</gene>
<organism evidence="1 2">
    <name type="scientific">Streptomyces milbemycinicus</name>
    <dbReference type="NCBI Taxonomy" id="476552"/>
    <lineage>
        <taxon>Bacteria</taxon>
        <taxon>Bacillati</taxon>
        <taxon>Actinomycetota</taxon>
        <taxon>Actinomycetes</taxon>
        <taxon>Kitasatosporales</taxon>
        <taxon>Streptomycetaceae</taxon>
        <taxon>Streptomyces</taxon>
    </lineage>
</organism>